<evidence type="ECO:0000256" key="1">
    <source>
        <dbReference type="SAM" id="MobiDB-lite"/>
    </source>
</evidence>
<evidence type="ECO:0000313" key="2">
    <source>
        <dbReference type="EMBL" id="KAF6319719.1"/>
    </source>
</evidence>
<proteinExistence type="predicted"/>
<dbReference type="Proteomes" id="UP000527355">
    <property type="component" value="Unassembled WGS sequence"/>
</dbReference>
<dbReference type="EMBL" id="JABWUV010000011">
    <property type="protein sequence ID" value="KAF6319719.1"/>
    <property type="molecule type" value="Genomic_DNA"/>
</dbReference>
<protein>
    <submittedName>
        <fullName evidence="2">Uncharacterized protein</fullName>
    </submittedName>
</protein>
<organism evidence="2 3">
    <name type="scientific">Myotis myotis</name>
    <name type="common">Greater mouse-eared bat</name>
    <name type="synonym">Vespertilio myotis</name>
    <dbReference type="NCBI Taxonomy" id="51298"/>
    <lineage>
        <taxon>Eukaryota</taxon>
        <taxon>Metazoa</taxon>
        <taxon>Chordata</taxon>
        <taxon>Craniata</taxon>
        <taxon>Vertebrata</taxon>
        <taxon>Euteleostomi</taxon>
        <taxon>Mammalia</taxon>
        <taxon>Eutheria</taxon>
        <taxon>Laurasiatheria</taxon>
        <taxon>Chiroptera</taxon>
        <taxon>Yangochiroptera</taxon>
        <taxon>Vespertilionidae</taxon>
        <taxon>Myotis</taxon>
    </lineage>
</organism>
<keyword evidence="3" id="KW-1185">Reference proteome</keyword>
<sequence length="183" mass="19831">MLFVRESRALSSHFWKARPFNLKFQRSEREQVGAGSVAHRCGVRVLGVLAWAWKLRGLARDVHCLLPRQSGVSLNCSWRGGKDSRPGLPRPLELALVGPGCPGAGQVRGKRAGQAPTVGEAGLPSPRAASWSSLRAACRQHLFPHPMSQPQTGSVDPATDEVGTESPPWSFRCYQTAPTTLSI</sequence>
<evidence type="ECO:0000313" key="3">
    <source>
        <dbReference type="Proteomes" id="UP000527355"/>
    </source>
</evidence>
<gene>
    <name evidence="2" type="ORF">mMyoMyo1_008458</name>
</gene>
<accession>A0A7J7V3K4</accession>
<feature type="region of interest" description="Disordered" evidence="1">
    <location>
        <begin position="145"/>
        <end position="171"/>
    </location>
</feature>
<name>A0A7J7V3K4_MYOMY</name>
<dbReference type="AlphaFoldDB" id="A0A7J7V3K4"/>
<reference evidence="2 3" key="1">
    <citation type="journal article" date="2020" name="Nature">
        <title>Six reference-quality genomes reveal evolution of bat adaptations.</title>
        <authorList>
            <person name="Jebb D."/>
            <person name="Huang Z."/>
            <person name="Pippel M."/>
            <person name="Hughes G.M."/>
            <person name="Lavrichenko K."/>
            <person name="Devanna P."/>
            <person name="Winkler S."/>
            <person name="Jermiin L.S."/>
            <person name="Skirmuntt E.C."/>
            <person name="Katzourakis A."/>
            <person name="Burkitt-Gray L."/>
            <person name="Ray D.A."/>
            <person name="Sullivan K.A.M."/>
            <person name="Roscito J.G."/>
            <person name="Kirilenko B.M."/>
            <person name="Davalos L.M."/>
            <person name="Corthals A.P."/>
            <person name="Power M.L."/>
            <person name="Jones G."/>
            <person name="Ransome R.D."/>
            <person name="Dechmann D.K.N."/>
            <person name="Locatelli A.G."/>
            <person name="Puechmaille S.J."/>
            <person name="Fedrigo O."/>
            <person name="Jarvis E.D."/>
            <person name="Hiller M."/>
            <person name="Vernes S.C."/>
            <person name="Myers E.W."/>
            <person name="Teeling E.C."/>
        </authorList>
    </citation>
    <scope>NUCLEOTIDE SEQUENCE [LARGE SCALE GENOMIC DNA]</scope>
    <source>
        <strain evidence="2">MMyoMyo1</strain>
        <tissue evidence="2">Flight muscle</tissue>
    </source>
</reference>
<comment type="caution">
    <text evidence="2">The sequence shown here is derived from an EMBL/GenBank/DDBJ whole genome shotgun (WGS) entry which is preliminary data.</text>
</comment>